<dbReference type="InParanoid" id="K0IJK5"/>
<accession>K0IJK5</accession>
<evidence type="ECO:0000313" key="1">
    <source>
        <dbReference type="EMBL" id="AFU60210.1"/>
    </source>
</evidence>
<dbReference type="KEGG" id="nga:Ngar_c32950"/>
<dbReference type="AlphaFoldDB" id="K0IJK5"/>
<dbReference type="HOGENOM" id="CLU_128582_1_0_2"/>
<sequence length="120" mass="13650">MQLDNSIRFAGLANHMGSLISYELRKGLVPLLNEEELKSYTLKTVLRMKTREDYESKLGDVIYTFALYKKIKRATIPLDHPNLAALTVSFDMAADHEGIIIDKILPMIRREKLLTTAVEA</sequence>
<evidence type="ECO:0000313" key="2">
    <source>
        <dbReference type="Proteomes" id="UP000008037"/>
    </source>
</evidence>
<organism evidence="1 2">
    <name type="scientific">Nitrososphaera gargensis (strain Ga9.2)</name>
    <dbReference type="NCBI Taxonomy" id="1237085"/>
    <lineage>
        <taxon>Archaea</taxon>
        <taxon>Nitrososphaerota</taxon>
        <taxon>Nitrososphaeria</taxon>
        <taxon>Nitrososphaerales</taxon>
        <taxon>Nitrososphaeraceae</taxon>
        <taxon>Nitrososphaera</taxon>
    </lineage>
</organism>
<dbReference type="Proteomes" id="UP000008037">
    <property type="component" value="Chromosome"/>
</dbReference>
<dbReference type="EMBL" id="CP002408">
    <property type="protein sequence ID" value="AFU60210.1"/>
    <property type="molecule type" value="Genomic_DNA"/>
</dbReference>
<keyword evidence="2" id="KW-1185">Reference proteome</keyword>
<dbReference type="BioCyc" id="CNIT1237085:G1324-3295-MONOMER"/>
<reference evidence="1 2" key="1">
    <citation type="journal article" date="2012" name="Environ. Microbiol.">
        <title>The genome of the ammonia-oxidizing Candidatus Nitrososphaera gargensis: insights into metabolic versatility and environmental adaptations.</title>
        <authorList>
            <person name="Spang A."/>
            <person name="Poehlein A."/>
            <person name="Offre P."/>
            <person name="Zumbragel S."/>
            <person name="Haider S."/>
            <person name="Rychlik N."/>
            <person name="Nowka B."/>
            <person name="Schmeisser C."/>
            <person name="Lebedeva E.V."/>
            <person name="Rattei T."/>
            <person name="Bohm C."/>
            <person name="Schmid M."/>
            <person name="Galushko A."/>
            <person name="Hatzenpichler R."/>
            <person name="Weinmaier T."/>
            <person name="Daniel R."/>
            <person name="Schleper C."/>
            <person name="Spieck E."/>
            <person name="Streit W."/>
            <person name="Wagner M."/>
        </authorList>
    </citation>
    <scope>NUCLEOTIDE SEQUENCE [LARGE SCALE GENOMIC DNA]</scope>
    <source>
        <strain evidence="2">Ga9.2</strain>
    </source>
</reference>
<name>K0IJK5_NITGG</name>
<protein>
    <submittedName>
        <fullName evidence="1">Uncharacterized protein</fullName>
    </submittedName>
</protein>
<proteinExistence type="predicted"/>
<gene>
    <name evidence="1" type="ordered locus">Ngar_c32950</name>
</gene>